<keyword evidence="2" id="KW-0677">Repeat</keyword>
<evidence type="ECO:0000259" key="7">
    <source>
        <dbReference type="Pfam" id="PF23892"/>
    </source>
</evidence>
<evidence type="ECO:0000256" key="1">
    <source>
        <dbReference type="ARBA" id="ARBA00004196"/>
    </source>
</evidence>
<dbReference type="InterPro" id="IPR017560">
    <property type="entry name" value="Cyt_c_biogenesis_CcmI"/>
</dbReference>
<evidence type="ECO:0000256" key="2">
    <source>
        <dbReference type="ARBA" id="ARBA00022737"/>
    </source>
</evidence>
<keyword evidence="4 5" id="KW-0802">TPR repeat</keyword>
<dbReference type="EMBL" id="MUBC01000017">
    <property type="protein sequence ID" value="ONM44125.1"/>
    <property type="molecule type" value="Genomic_DNA"/>
</dbReference>
<evidence type="ECO:0000256" key="5">
    <source>
        <dbReference type="PROSITE-ProRule" id="PRU00339"/>
    </source>
</evidence>
<dbReference type="PROSITE" id="PS50005">
    <property type="entry name" value="TPR"/>
    <property type="match status" value="1"/>
</dbReference>
<evidence type="ECO:0000256" key="6">
    <source>
        <dbReference type="SAM" id="Phobius"/>
    </source>
</evidence>
<dbReference type="InterPro" id="IPR056412">
    <property type="entry name" value="Ig_CycH"/>
</dbReference>
<feature type="domain" description="Cytochrome c-type biogenesis protein H TPR" evidence="8">
    <location>
        <begin position="147"/>
        <end position="259"/>
    </location>
</feature>
<dbReference type="InterPro" id="IPR056413">
    <property type="entry name" value="TPR_CcmH_CycH"/>
</dbReference>
<dbReference type="AlphaFoldDB" id="A0A1S8DFB4"/>
<dbReference type="InterPro" id="IPR051263">
    <property type="entry name" value="C-type_cytochrome_biogenesis"/>
</dbReference>
<evidence type="ECO:0000259" key="8">
    <source>
        <dbReference type="Pfam" id="PF23914"/>
    </source>
</evidence>
<dbReference type="Gene3D" id="1.25.40.10">
    <property type="entry name" value="Tetratricopeptide repeat domain"/>
    <property type="match status" value="1"/>
</dbReference>
<reference evidence="9 10" key="1">
    <citation type="submission" date="2017-01" db="EMBL/GenBank/DDBJ databases">
        <title>Draft genome sequence of Pseudomonas pachastrellae type strain CCUG 46540T from a deep sea.</title>
        <authorList>
            <person name="Gomila M."/>
            <person name="Mulet M."/>
            <person name="Lalucat J."/>
            <person name="Garcia-Valdes E."/>
        </authorList>
    </citation>
    <scope>NUCLEOTIDE SEQUENCE [LARGE SCALE GENOMIC DNA]</scope>
    <source>
        <strain evidence="9 10">CCUG 46540</strain>
    </source>
</reference>
<comment type="caution">
    <text evidence="9">The sequence shown here is derived from an EMBL/GenBank/DDBJ whole genome shotgun (WGS) entry which is preliminary data.</text>
</comment>
<dbReference type="Pfam" id="PF23892">
    <property type="entry name" value="Ig_CycH"/>
    <property type="match status" value="1"/>
</dbReference>
<dbReference type="RefSeq" id="WP_083727030.1">
    <property type="nucleotide sequence ID" value="NZ_FOUD01000016.1"/>
</dbReference>
<dbReference type="InterPro" id="IPR011990">
    <property type="entry name" value="TPR-like_helical_dom_sf"/>
</dbReference>
<sequence>MTDLWFAAAGLVLVAIVMVLWPLWRRRQSERVDRTALNVALYEERVAELEAQQRAGDLSEAQLAAAKGEASRLLLEDTAAADARQAPLTRQLTWVLIIGALALPLAVLGLYRQWGAADGLALYREMQATPQVETLEALIDRTQRVVEVQPENGEAWYMLGRAYMSAQNPEKAADAFGNALARLGEQPEVLAQLAQARYFANGNQLDAETARALDKAIELDPQQPTALGLLGIAAFEAGDFAGSIRYWQSLMQGMDPESPGAQAIQGGIERALQRMVDAGQTPPPAAEPAAGPTISLRVSVAPELLAELPADASVFVFARDPNGPPMPLIAKRLSLSQLPLEITLSADDAMLPGVTLDEETALQLVARVSPTGDAREGTHLGQLDEVHAGQDGTLELVIDRAIN</sequence>
<keyword evidence="6" id="KW-1133">Transmembrane helix</keyword>
<dbReference type="GO" id="GO:0005886">
    <property type="term" value="C:plasma membrane"/>
    <property type="evidence" value="ECO:0007669"/>
    <property type="project" value="TreeGrafter"/>
</dbReference>
<dbReference type="SUPFAM" id="SSF48452">
    <property type="entry name" value="TPR-like"/>
    <property type="match status" value="1"/>
</dbReference>
<feature type="repeat" description="TPR" evidence="5">
    <location>
        <begin position="153"/>
        <end position="186"/>
    </location>
</feature>
<evidence type="ECO:0000256" key="3">
    <source>
        <dbReference type="ARBA" id="ARBA00022748"/>
    </source>
</evidence>
<organism evidence="9 10">
    <name type="scientific">Halopseudomonas pachastrellae</name>
    <dbReference type="NCBI Taxonomy" id="254161"/>
    <lineage>
        <taxon>Bacteria</taxon>
        <taxon>Pseudomonadati</taxon>
        <taxon>Pseudomonadota</taxon>
        <taxon>Gammaproteobacteria</taxon>
        <taxon>Pseudomonadales</taxon>
        <taxon>Pseudomonadaceae</taxon>
        <taxon>Halopseudomonas</taxon>
    </lineage>
</organism>
<dbReference type="OrthoDB" id="9776053at2"/>
<keyword evidence="6" id="KW-0812">Transmembrane</keyword>
<evidence type="ECO:0000313" key="10">
    <source>
        <dbReference type="Proteomes" id="UP000242847"/>
    </source>
</evidence>
<dbReference type="Proteomes" id="UP000242847">
    <property type="component" value="Unassembled WGS sequence"/>
</dbReference>
<dbReference type="STRING" id="254161.SAMN05216256_11664"/>
<dbReference type="GO" id="GO:0030313">
    <property type="term" value="C:cell envelope"/>
    <property type="evidence" value="ECO:0007669"/>
    <property type="project" value="UniProtKB-SubCell"/>
</dbReference>
<protein>
    <submittedName>
        <fullName evidence="9">C-type cytochrome biogenesis protein CcmI</fullName>
    </submittedName>
</protein>
<dbReference type="NCBIfam" id="TIGR03142">
    <property type="entry name" value="cytochro_ccmI"/>
    <property type="match status" value="1"/>
</dbReference>
<accession>A0A1S8DFB4</accession>
<feature type="domain" description="Cytochrome c-type biogenesis protein H Ig-like" evidence="7">
    <location>
        <begin position="294"/>
        <end position="399"/>
    </location>
</feature>
<evidence type="ECO:0000313" key="9">
    <source>
        <dbReference type="EMBL" id="ONM44125.1"/>
    </source>
</evidence>
<gene>
    <name evidence="9" type="ORF">BXT89_09430</name>
</gene>
<feature type="transmembrane region" description="Helical" evidence="6">
    <location>
        <begin position="6"/>
        <end position="24"/>
    </location>
</feature>
<dbReference type="SMART" id="SM00028">
    <property type="entry name" value="TPR"/>
    <property type="match status" value="2"/>
</dbReference>
<dbReference type="Pfam" id="PF23914">
    <property type="entry name" value="TPR_CcmH_CycH"/>
    <property type="match status" value="1"/>
</dbReference>
<dbReference type="InterPro" id="IPR019734">
    <property type="entry name" value="TPR_rpt"/>
</dbReference>
<keyword evidence="10" id="KW-1185">Reference proteome</keyword>
<dbReference type="PANTHER" id="PTHR47870">
    <property type="entry name" value="CYTOCHROME C-TYPE BIOGENESIS PROTEIN CCMH"/>
    <property type="match status" value="1"/>
</dbReference>
<keyword evidence="3" id="KW-0201">Cytochrome c-type biogenesis</keyword>
<dbReference type="PANTHER" id="PTHR47870:SF4">
    <property type="entry name" value="CYTOCHROME C-TYPE BIOGENESIS PROTEIN CYCH"/>
    <property type="match status" value="1"/>
</dbReference>
<proteinExistence type="predicted"/>
<feature type="transmembrane region" description="Helical" evidence="6">
    <location>
        <begin position="92"/>
        <end position="111"/>
    </location>
</feature>
<comment type="subcellular location">
    <subcellularLocation>
        <location evidence="1">Cell envelope</location>
    </subcellularLocation>
</comment>
<name>A0A1S8DFB4_9GAMM</name>
<evidence type="ECO:0000256" key="4">
    <source>
        <dbReference type="ARBA" id="ARBA00022803"/>
    </source>
</evidence>
<dbReference type="GO" id="GO:0017004">
    <property type="term" value="P:cytochrome complex assembly"/>
    <property type="evidence" value="ECO:0007669"/>
    <property type="project" value="UniProtKB-KW"/>
</dbReference>
<keyword evidence="6" id="KW-0472">Membrane</keyword>